<sequence length="552" mass="63753">MGNILNPGNDNSFIRLVKFKDSEIFVDKTDFIKEMSAKINAQNRFFAVTRPRRFGKTVTAHMLSAYYSKGYAGQKIFDGLKISENTGFADHLNKYNVIYIDMNSIKDKFISYKADKSLYIEDIDDLVDFLQYMVIRDLKENKEYAEQISNDPLIGKKSLSSALEVIFKYTGEPFILIMDEWDLICREYQNEPALQEKFIEFLRGLFKSDDGLSCFALAYLTGILPIKKYNSQSALNGFDEYNMLAPGEYATYFGFTEDEVADIVKSPKCKVSHQELKEWYEGYKIKGIDIYNPNSVCKAVSRNECISYWSGTSSNEEFVRLINTDFQGIKEDIINLIEGDEVTFSCANFQNDMVNIKDKNDVFSLLVCLGYLGCAETKNQYRKVAYVPNAEIKAVLMDIVREQNWYERMETIKRSENLLKAIKELDGTTVATIIQEIHNSSAVSLLDYNDEESLTYCVMTGLLWSTLDDYSYHREDQAGKGRVDLVYEPITRRQPLILIEFKYDDSAEEAIKQIKEKEYFKRYAGQYRNIILVGINYSTKTKDHQCLIEKLD</sequence>
<keyword evidence="3" id="KW-1185">Reference proteome</keyword>
<evidence type="ECO:0000259" key="1">
    <source>
        <dbReference type="Pfam" id="PF09820"/>
    </source>
</evidence>
<dbReference type="Proteomes" id="UP000243745">
    <property type="component" value="Unassembled WGS sequence"/>
</dbReference>
<dbReference type="Pfam" id="PF08011">
    <property type="entry name" value="PDDEXK_9"/>
    <property type="match status" value="1"/>
</dbReference>
<feature type="domain" description="AAA-ATPase-like" evidence="1">
    <location>
        <begin position="20"/>
        <end position="228"/>
    </location>
</feature>
<dbReference type="PANTHER" id="PTHR34825">
    <property type="entry name" value="CONSERVED PROTEIN, WITH A WEAK D-GALACTARATE DEHYDRATASE/ALTRONATE HYDROLASE DOMAIN"/>
    <property type="match status" value="1"/>
</dbReference>
<dbReference type="EMBL" id="FOXF01000021">
    <property type="protein sequence ID" value="SFP40469.1"/>
    <property type="molecule type" value="Genomic_DNA"/>
</dbReference>
<accession>A0A662ZHT4</accession>
<dbReference type="OrthoDB" id="7051755at2"/>
<evidence type="ECO:0000313" key="3">
    <source>
        <dbReference type="Proteomes" id="UP000243745"/>
    </source>
</evidence>
<protein>
    <submittedName>
        <fullName evidence="2">PD-(D/E)XK nuclease superfamily protein</fullName>
    </submittedName>
</protein>
<reference evidence="2 3" key="1">
    <citation type="submission" date="2016-10" db="EMBL/GenBank/DDBJ databases">
        <authorList>
            <person name="Varghese N."/>
            <person name="Submissions S."/>
        </authorList>
    </citation>
    <scope>NUCLEOTIDE SEQUENCE [LARGE SCALE GENOMIC DNA]</scope>
    <source>
        <strain evidence="2 3">DSM 1361</strain>
    </source>
</reference>
<dbReference type="InterPro" id="IPR027417">
    <property type="entry name" value="P-loop_NTPase"/>
</dbReference>
<name>A0A662ZHT4_9GAMM</name>
<dbReference type="InterPro" id="IPR012547">
    <property type="entry name" value="PDDEXK_9"/>
</dbReference>
<dbReference type="InterPro" id="IPR018631">
    <property type="entry name" value="AAA-ATPase-like_dom"/>
</dbReference>
<dbReference type="PANTHER" id="PTHR34825:SF1">
    <property type="entry name" value="AAA-ATPASE-LIKE DOMAIN-CONTAINING PROTEIN"/>
    <property type="match status" value="1"/>
</dbReference>
<dbReference type="RefSeq" id="WP_093142104.1">
    <property type="nucleotide sequence ID" value="NZ_FOXF01000021.1"/>
</dbReference>
<dbReference type="Gene3D" id="3.40.50.300">
    <property type="entry name" value="P-loop containing nucleotide triphosphate hydrolases"/>
    <property type="match status" value="1"/>
</dbReference>
<dbReference type="SUPFAM" id="SSF52540">
    <property type="entry name" value="P-loop containing nucleoside triphosphate hydrolases"/>
    <property type="match status" value="1"/>
</dbReference>
<evidence type="ECO:0000313" key="2">
    <source>
        <dbReference type="EMBL" id="SFP40469.1"/>
    </source>
</evidence>
<dbReference type="Pfam" id="PF09820">
    <property type="entry name" value="AAA-ATPase_like"/>
    <property type="match status" value="1"/>
</dbReference>
<gene>
    <name evidence="2" type="ORF">SAMN02910344_01295</name>
</gene>
<proteinExistence type="predicted"/>
<dbReference type="AlphaFoldDB" id="A0A662ZHT4"/>
<organism evidence="2 3">
    <name type="scientific">Ruminobacter amylophilus</name>
    <dbReference type="NCBI Taxonomy" id="867"/>
    <lineage>
        <taxon>Bacteria</taxon>
        <taxon>Pseudomonadati</taxon>
        <taxon>Pseudomonadota</taxon>
        <taxon>Gammaproteobacteria</taxon>
        <taxon>Aeromonadales</taxon>
        <taxon>Succinivibrionaceae</taxon>
        <taxon>Ruminobacter</taxon>
    </lineage>
</organism>